<dbReference type="STRING" id="308853.SAMN05421752_10224"/>
<keyword evidence="1" id="KW-0472">Membrane</keyword>
<accession>A0A1N7D6X6</accession>
<organism evidence="2 3">
    <name type="scientific">Natronorubrum thiooxidans</name>
    <dbReference type="NCBI Taxonomy" id="308853"/>
    <lineage>
        <taxon>Archaea</taxon>
        <taxon>Methanobacteriati</taxon>
        <taxon>Methanobacteriota</taxon>
        <taxon>Stenosarchaea group</taxon>
        <taxon>Halobacteria</taxon>
        <taxon>Halobacteriales</taxon>
        <taxon>Natrialbaceae</taxon>
        <taxon>Natronorubrum</taxon>
    </lineage>
</organism>
<feature type="transmembrane region" description="Helical" evidence="1">
    <location>
        <begin position="13"/>
        <end position="33"/>
    </location>
</feature>
<keyword evidence="3" id="KW-1185">Reference proteome</keyword>
<gene>
    <name evidence="2" type="ORF">SAMN05421752_10224</name>
</gene>
<proteinExistence type="predicted"/>
<dbReference type="RefSeq" id="WP_159440154.1">
    <property type="nucleotide sequence ID" value="NZ_FTNR01000002.1"/>
</dbReference>
<dbReference type="EMBL" id="FTNR01000002">
    <property type="protein sequence ID" value="SIR71603.1"/>
    <property type="molecule type" value="Genomic_DNA"/>
</dbReference>
<keyword evidence="1" id="KW-0812">Transmembrane</keyword>
<name>A0A1N7D6X6_9EURY</name>
<keyword evidence="1" id="KW-1133">Transmembrane helix</keyword>
<sequence>MEPVLLHHVSHEMLLGITALVGTLSFAGGMSFAKRRTEQQPTNTSAVDE</sequence>
<protein>
    <submittedName>
        <fullName evidence="2">Uncharacterized protein</fullName>
    </submittedName>
</protein>
<dbReference type="AlphaFoldDB" id="A0A1N7D6X6"/>
<dbReference type="Proteomes" id="UP000185936">
    <property type="component" value="Unassembled WGS sequence"/>
</dbReference>
<dbReference type="OrthoDB" id="162307at2157"/>
<evidence type="ECO:0000256" key="1">
    <source>
        <dbReference type="SAM" id="Phobius"/>
    </source>
</evidence>
<reference evidence="3" key="1">
    <citation type="submission" date="2017-01" db="EMBL/GenBank/DDBJ databases">
        <authorList>
            <person name="Varghese N."/>
            <person name="Submissions S."/>
        </authorList>
    </citation>
    <scope>NUCLEOTIDE SEQUENCE [LARGE SCALE GENOMIC DNA]</scope>
    <source>
        <strain evidence="3">type strain: HArc-</strain>
    </source>
</reference>
<evidence type="ECO:0000313" key="2">
    <source>
        <dbReference type="EMBL" id="SIR71603.1"/>
    </source>
</evidence>
<evidence type="ECO:0000313" key="3">
    <source>
        <dbReference type="Proteomes" id="UP000185936"/>
    </source>
</evidence>